<dbReference type="Gene3D" id="3.90.1310.10">
    <property type="entry name" value="Penicillin-binding protein 2a (Domain 2)"/>
    <property type="match status" value="1"/>
</dbReference>
<dbReference type="GO" id="GO:0005886">
    <property type="term" value="C:plasma membrane"/>
    <property type="evidence" value="ECO:0007669"/>
    <property type="project" value="UniProtKB-SubCell"/>
</dbReference>
<proteinExistence type="predicted"/>
<dbReference type="InterPro" id="IPR012338">
    <property type="entry name" value="Beta-lactam/transpept-like"/>
</dbReference>
<dbReference type="InterPro" id="IPR050515">
    <property type="entry name" value="Beta-lactam/transpept"/>
</dbReference>
<gene>
    <name evidence="16" type="ORF">IX84_04590</name>
</gene>
<keyword evidence="3" id="KW-1003">Cell membrane</keyword>
<evidence type="ECO:0000256" key="9">
    <source>
        <dbReference type="ARBA" id="ARBA00022960"/>
    </source>
</evidence>
<keyword evidence="4" id="KW-0997">Cell inner membrane</keyword>
<dbReference type="PANTHER" id="PTHR30627">
    <property type="entry name" value="PEPTIDOGLYCAN D,D-TRANSPEPTIDASE"/>
    <property type="match status" value="1"/>
</dbReference>
<dbReference type="NCBIfam" id="TIGR03423">
    <property type="entry name" value="pbp2_mrdA"/>
    <property type="match status" value="1"/>
</dbReference>
<dbReference type="GO" id="GO:0071555">
    <property type="term" value="P:cell wall organization"/>
    <property type="evidence" value="ECO:0007669"/>
    <property type="project" value="UniProtKB-KW"/>
</dbReference>
<reference evidence="16 17" key="1">
    <citation type="journal article" date="2014" name="Int. J. Syst. Evol. Microbiol.">
        <title>Phaeodactylibacter xiamenensis gen. nov., sp. nov., a member of the family Saprospiraceae isolated from the marine alga Phaeodactylum tricornutum.</title>
        <authorList>
            <person name="Chen Z.Jr."/>
            <person name="Lei X."/>
            <person name="Lai Q."/>
            <person name="Li Y."/>
            <person name="Zhang B."/>
            <person name="Zhang J."/>
            <person name="Zhang H."/>
            <person name="Yang L."/>
            <person name="Zheng W."/>
            <person name="Tian Y."/>
            <person name="Yu Z."/>
            <person name="Xu H.Jr."/>
            <person name="Zheng T."/>
        </authorList>
    </citation>
    <scope>NUCLEOTIDE SEQUENCE [LARGE SCALE GENOMIC DNA]</scope>
    <source>
        <strain evidence="16 17">KD52</strain>
    </source>
</reference>
<keyword evidence="10" id="KW-0573">Peptidoglycan synthesis</keyword>
<keyword evidence="17" id="KW-1185">Reference proteome</keyword>
<sequence length="623" mass="69937">MADTFSRRQYIIRSLFVLAAFGLIYRAFQLQVLDSTYKENPDATAIDEQVVYPARGTIYDRDGEILVYNVPMYDLMVTYNQLNEDMDTAAFCELLGIERSYFEQTLDKNWRDPRYSKSVPFPFLTQLSAKQFAALEERLYQFPGFSPRLRHARGYPHDNACHVLGYIREADQNDIKLSDGKYEPRDYLGKSGLELSYEDTLRGEKGMSLILKDNLGREVGPYKDGELDVDAVFGKDLITTIDLDLQAYGELLMENKIGAVVALEPTTGEVLAMISSPNYNPNLLAIGHGKGNPYGRLSVDKTQPLFDRSIMGQYPPGSLFKTIVALVGMQEGYLDPNRTIPCSGAYYFNGMRLTGCHGHPTCLNVEMGIQHSCNAYFVTAFREIVDGPGGFRNPEKGLDLFNSYLDKFGLGKPLGIDLPREQSGFYPTTQFYTDYFNKQQEGQRWNSVWIRSLGIGQGELQMTNLQMANVAATIANRGFYVTPHLVRGYRGSGVDVPIPDRFTRRNYVGIDSSYFEIIANGMEKVTVSGTARMAYIPDIPVCGKTGTAENPHGEDHSVFFAFAPKKDPKIAIVVYVENSGFGGTYAAPIASLMIEKYMTDTISDNRQWLEKRMLEANLLPELP</sequence>
<evidence type="ECO:0000313" key="17">
    <source>
        <dbReference type="Proteomes" id="UP000029736"/>
    </source>
</evidence>
<feature type="domain" description="Penicillin-binding protein dimerisation" evidence="15">
    <location>
        <begin position="52"/>
        <end position="219"/>
    </location>
</feature>
<evidence type="ECO:0000256" key="1">
    <source>
        <dbReference type="ARBA" id="ARBA00004167"/>
    </source>
</evidence>
<keyword evidence="12" id="KW-0472">Membrane</keyword>
<keyword evidence="11" id="KW-1133">Transmembrane helix</keyword>
<dbReference type="OrthoDB" id="9766847at2"/>
<dbReference type="RefSeq" id="WP_044216862.1">
    <property type="nucleotide sequence ID" value="NZ_JBKAGJ010000001.1"/>
</dbReference>
<dbReference type="Proteomes" id="UP000029736">
    <property type="component" value="Unassembled WGS sequence"/>
</dbReference>
<dbReference type="GO" id="GO:0006508">
    <property type="term" value="P:proteolysis"/>
    <property type="evidence" value="ECO:0007669"/>
    <property type="project" value="UniProtKB-KW"/>
</dbReference>
<keyword evidence="9" id="KW-0133">Cell shape</keyword>
<keyword evidence="8" id="KW-0378">Hydrolase</keyword>
<evidence type="ECO:0008006" key="18">
    <source>
        <dbReference type="Google" id="ProtNLM"/>
    </source>
</evidence>
<dbReference type="GO" id="GO:0009252">
    <property type="term" value="P:peptidoglycan biosynthetic process"/>
    <property type="evidence" value="ECO:0007669"/>
    <property type="project" value="UniProtKB-KW"/>
</dbReference>
<evidence type="ECO:0000256" key="6">
    <source>
        <dbReference type="ARBA" id="ARBA00022670"/>
    </source>
</evidence>
<evidence type="ECO:0000256" key="7">
    <source>
        <dbReference type="ARBA" id="ARBA00022692"/>
    </source>
</evidence>
<evidence type="ECO:0000256" key="12">
    <source>
        <dbReference type="ARBA" id="ARBA00023136"/>
    </source>
</evidence>
<comment type="caution">
    <text evidence="16">The sequence shown here is derived from an EMBL/GenBank/DDBJ whole genome shotgun (WGS) entry which is preliminary data.</text>
</comment>
<evidence type="ECO:0000256" key="3">
    <source>
        <dbReference type="ARBA" id="ARBA00022475"/>
    </source>
</evidence>
<dbReference type="InterPro" id="IPR036138">
    <property type="entry name" value="PBP_dimer_sf"/>
</dbReference>
<keyword evidence="5" id="KW-0121">Carboxypeptidase</keyword>
<evidence type="ECO:0000256" key="4">
    <source>
        <dbReference type="ARBA" id="ARBA00022519"/>
    </source>
</evidence>
<dbReference type="InterPro" id="IPR005311">
    <property type="entry name" value="PBP_dimer"/>
</dbReference>
<protein>
    <recommendedName>
        <fullName evidence="18">Peptidoglycan glycosyltransferase</fullName>
    </recommendedName>
</protein>
<dbReference type="Pfam" id="PF03717">
    <property type="entry name" value="PBP_dimer"/>
    <property type="match status" value="1"/>
</dbReference>
<dbReference type="Pfam" id="PF00905">
    <property type="entry name" value="Transpeptidase"/>
    <property type="match status" value="1"/>
</dbReference>
<evidence type="ECO:0000259" key="14">
    <source>
        <dbReference type="Pfam" id="PF00905"/>
    </source>
</evidence>
<dbReference type="InterPro" id="IPR001460">
    <property type="entry name" value="PCN-bd_Tpept"/>
</dbReference>
<dbReference type="PANTHER" id="PTHR30627:SF2">
    <property type="entry name" value="PEPTIDOGLYCAN D,D-TRANSPEPTIDASE MRDA"/>
    <property type="match status" value="1"/>
</dbReference>
<dbReference type="SUPFAM" id="SSF56519">
    <property type="entry name" value="Penicillin binding protein dimerisation domain"/>
    <property type="match status" value="1"/>
</dbReference>
<dbReference type="EMBL" id="JPOS01000012">
    <property type="protein sequence ID" value="KGE89061.1"/>
    <property type="molecule type" value="Genomic_DNA"/>
</dbReference>
<evidence type="ECO:0000256" key="11">
    <source>
        <dbReference type="ARBA" id="ARBA00022989"/>
    </source>
</evidence>
<dbReference type="STRING" id="1524460.IX84_04590"/>
<evidence type="ECO:0000256" key="5">
    <source>
        <dbReference type="ARBA" id="ARBA00022645"/>
    </source>
</evidence>
<evidence type="ECO:0000256" key="2">
    <source>
        <dbReference type="ARBA" id="ARBA00004236"/>
    </source>
</evidence>
<name>A0A098SAA2_9BACT</name>
<dbReference type="Gene3D" id="3.40.710.10">
    <property type="entry name" value="DD-peptidase/beta-lactamase superfamily"/>
    <property type="match status" value="1"/>
</dbReference>
<feature type="domain" description="Penicillin-binding protein transpeptidase" evidence="14">
    <location>
        <begin position="258"/>
        <end position="591"/>
    </location>
</feature>
<dbReference type="SUPFAM" id="SSF56601">
    <property type="entry name" value="beta-lactamase/transpeptidase-like"/>
    <property type="match status" value="1"/>
</dbReference>
<comment type="subcellular location">
    <subcellularLocation>
        <location evidence="2">Cell membrane</location>
    </subcellularLocation>
    <subcellularLocation>
        <location evidence="1">Membrane</location>
        <topology evidence="1">Single-pass membrane protein</topology>
    </subcellularLocation>
</comment>
<evidence type="ECO:0000256" key="13">
    <source>
        <dbReference type="ARBA" id="ARBA00023316"/>
    </source>
</evidence>
<dbReference type="GO" id="GO:0008658">
    <property type="term" value="F:penicillin binding"/>
    <property type="evidence" value="ECO:0007669"/>
    <property type="project" value="InterPro"/>
</dbReference>
<accession>A0A098SAA2</accession>
<keyword evidence="6" id="KW-0645">Protease</keyword>
<evidence type="ECO:0000259" key="15">
    <source>
        <dbReference type="Pfam" id="PF03717"/>
    </source>
</evidence>
<evidence type="ECO:0000313" key="16">
    <source>
        <dbReference type="EMBL" id="KGE89061.1"/>
    </source>
</evidence>
<dbReference type="AlphaFoldDB" id="A0A098SAA2"/>
<dbReference type="Gene3D" id="3.30.1390.30">
    <property type="entry name" value="Penicillin-binding protein 2a, domain 3"/>
    <property type="match status" value="1"/>
</dbReference>
<dbReference type="InterPro" id="IPR017790">
    <property type="entry name" value="Penicillin-binding_protein_2"/>
</dbReference>
<evidence type="ECO:0000256" key="10">
    <source>
        <dbReference type="ARBA" id="ARBA00022984"/>
    </source>
</evidence>
<keyword evidence="13" id="KW-0961">Cell wall biogenesis/degradation</keyword>
<organism evidence="16 17">
    <name type="scientific">Phaeodactylibacter xiamenensis</name>
    <dbReference type="NCBI Taxonomy" id="1524460"/>
    <lineage>
        <taxon>Bacteria</taxon>
        <taxon>Pseudomonadati</taxon>
        <taxon>Bacteroidota</taxon>
        <taxon>Saprospiria</taxon>
        <taxon>Saprospirales</taxon>
        <taxon>Haliscomenobacteraceae</taxon>
        <taxon>Phaeodactylibacter</taxon>
    </lineage>
</organism>
<dbReference type="GO" id="GO:0008360">
    <property type="term" value="P:regulation of cell shape"/>
    <property type="evidence" value="ECO:0007669"/>
    <property type="project" value="UniProtKB-KW"/>
</dbReference>
<dbReference type="GO" id="GO:0009002">
    <property type="term" value="F:serine-type D-Ala-D-Ala carboxypeptidase activity"/>
    <property type="evidence" value="ECO:0007669"/>
    <property type="project" value="InterPro"/>
</dbReference>
<keyword evidence="7" id="KW-0812">Transmembrane</keyword>
<evidence type="ECO:0000256" key="8">
    <source>
        <dbReference type="ARBA" id="ARBA00022801"/>
    </source>
</evidence>
<dbReference type="GO" id="GO:0071972">
    <property type="term" value="F:peptidoglycan L,D-transpeptidase activity"/>
    <property type="evidence" value="ECO:0007669"/>
    <property type="project" value="TreeGrafter"/>
</dbReference>